<dbReference type="Gene3D" id="3.40.50.720">
    <property type="entry name" value="NAD(P)-binding Rossmann-like Domain"/>
    <property type="match status" value="1"/>
</dbReference>
<dbReference type="Proteomes" id="UP000650628">
    <property type="component" value="Unassembled WGS sequence"/>
</dbReference>
<dbReference type="PANTHER" id="PTHR43669">
    <property type="entry name" value="5-KETO-D-GLUCONATE 5-REDUCTASE"/>
    <property type="match status" value="1"/>
</dbReference>
<keyword evidence="2" id="KW-0560">Oxidoreductase</keyword>
<dbReference type="EMBL" id="BOOO01000031">
    <property type="protein sequence ID" value="GII31855.1"/>
    <property type="molecule type" value="Genomic_DNA"/>
</dbReference>
<dbReference type="SUPFAM" id="SSF51735">
    <property type="entry name" value="NAD(P)-binding Rossmann-fold domains"/>
    <property type="match status" value="1"/>
</dbReference>
<dbReference type="InterPro" id="IPR036291">
    <property type="entry name" value="NAD(P)-bd_dom_sf"/>
</dbReference>
<dbReference type="RefSeq" id="WP_203955773.1">
    <property type="nucleotide sequence ID" value="NZ_BOOO01000031.1"/>
</dbReference>
<reference evidence="3 4" key="1">
    <citation type="submission" date="2021-01" db="EMBL/GenBank/DDBJ databases">
        <title>Whole genome shotgun sequence of Planotetraspora mira NBRC 15435.</title>
        <authorList>
            <person name="Komaki H."/>
            <person name="Tamura T."/>
        </authorList>
    </citation>
    <scope>NUCLEOTIDE SEQUENCE [LARGE SCALE GENOMIC DNA]</scope>
    <source>
        <strain evidence="3 4">NBRC 15435</strain>
    </source>
</reference>
<dbReference type="AlphaFoldDB" id="A0A8J3TRR1"/>
<organism evidence="3 4">
    <name type="scientific">Planotetraspora mira</name>
    <dbReference type="NCBI Taxonomy" id="58121"/>
    <lineage>
        <taxon>Bacteria</taxon>
        <taxon>Bacillati</taxon>
        <taxon>Actinomycetota</taxon>
        <taxon>Actinomycetes</taxon>
        <taxon>Streptosporangiales</taxon>
        <taxon>Streptosporangiaceae</taxon>
        <taxon>Planotetraspora</taxon>
    </lineage>
</organism>
<evidence type="ECO:0000256" key="2">
    <source>
        <dbReference type="ARBA" id="ARBA00023002"/>
    </source>
</evidence>
<comment type="similarity">
    <text evidence="1">Belongs to the short-chain dehydrogenases/reductases (SDR) family.</text>
</comment>
<evidence type="ECO:0000313" key="3">
    <source>
        <dbReference type="EMBL" id="GII31855.1"/>
    </source>
</evidence>
<keyword evidence="4" id="KW-1185">Reference proteome</keyword>
<dbReference type="InterPro" id="IPR002347">
    <property type="entry name" value="SDR_fam"/>
</dbReference>
<name>A0A8J3TRR1_9ACTN</name>
<accession>A0A8J3TRR1</accession>
<dbReference type="GO" id="GO:0016491">
    <property type="term" value="F:oxidoreductase activity"/>
    <property type="evidence" value="ECO:0007669"/>
    <property type="project" value="UniProtKB-KW"/>
</dbReference>
<dbReference type="PANTHER" id="PTHR43669:SF3">
    <property type="entry name" value="ALCOHOL DEHYDROGENASE, PUTATIVE (AFU_ORTHOLOGUE AFUA_3G03445)-RELATED"/>
    <property type="match status" value="1"/>
</dbReference>
<comment type="caution">
    <text evidence="3">The sequence shown here is derived from an EMBL/GenBank/DDBJ whole genome shotgun (WGS) entry which is preliminary data.</text>
</comment>
<dbReference type="Pfam" id="PF13561">
    <property type="entry name" value="adh_short_C2"/>
    <property type="match status" value="1"/>
</dbReference>
<evidence type="ECO:0000313" key="4">
    <source>
        <dbReference type="Proteomes" id="UP000650628"/>
    </source>
</evidence>
<dbReference type="PRINTS" id="PR00081">
    <property type="entry name" value="GDHRDH"/>
</dbReference>
<protein>
    <submittedName>
        <fullName evidence="3">Short-chain dehydrogenase</fullName>
    </submittedName>
</protein>
<evidence type="ECO:0000256" key="1">
    <source>
        <dbReference type="ARBA" id="ARBA00006484"/>
    </source>
</evidence>
<dbReference type="CDD" id="cd05233">
    <property type="entry name" value="SDR_c"/>
    <property type="match status" value="1"/>
</dbReference>
<sequence>MRLDNKNAIIYGAGGAIGGAVARAFAREGARVFLTGRDLGPLEAVAKEISAEGGFAEAAHVDALDAAAVREHADGVASRHGGIDISFNAMGLPQAGIQGTALADLELDRFQAPIHAYLTSHFLTAQVAGRHMTRQGSGVIITLTAAPSRAAAPFVGGMAPAWAGVEALTRVLAAELGPQGVRVVCLRPDGIPETATIDVVFGLHAQALGITRAEFTDAMRERTLLKRLPTLADVAGGAVFLASADAAAMTGTVANLSGGSLVD</sequence>
<gene>
    <name evidence="3" type="ORF">Pmi06nite_52970</name>
</gene>
<proteinExistence type="inferred from homology"/>